<protein>
    <submittedName>
        <fullName evidence="8">Aldo/keto reductase</fullName>
    </submittedName>
</protein>
<evidence type="ECO:0000256" key="6">
    <source>
        <dbReference type="PIRSR" id="PIRSR000097-3"/>
    </source>
</evidence>
<feature type="site" description="Lowers pKa of active site Tyr" evidence="6">
    <location>
        <position position="79"/>
    </location>
</feature>
<dbReference type="InterPro" id="IPR018170">
    <property type="entry name" value="Aldo/ket_reductase_CS"/>
</dbReference>
<dbReference type="PANTHER" id="PTHR43827">
    <property type="entry name" value="2,5-DIKETO-D-GLUCONIC ACID REDUCTASE"/>
    <property type="match status" value="1"/>
</dbReference>
<dbReference type="InterPro" id="IPR023210">
    <property type="entry name" value="NADP_OxRdtase_dom"/>
</dbReference>
<feature type="active site" description="Proton donor" evidence="4">
    <location>
        <position position="54"/>
    </location>
</feature>
<dbReference type="EMBL" id="JABEPQ010000002">
    <property type="protein sequence ID" value="NNM46453.1"/>
    <property type="molecule type" value="Genomic_DNA"/>
</dbReference>
<keyword evidence="9" id="KW-1185">Reference proteome</keyword>
<name>A0A849HIH8_9MICO</name>
<dbReference type="Pfam" id="PF00248">
    <property type="entry name" value="Aldo_ket_red"/>
    <property type="match status" value="1"/>
</dbReference>
<feature type="domain" description="NADP-dependent oxidoreductase" evidence="7">
    <location>
        <begin position="21"/>
        <end position="265"/>
    </location>
</feature>
<organism evidence="8 9">
    <name type="scientific">Knoellia koreensis</name>
    <dbReference type="NCBI Taxonomy" id="2730921"/>
    <lineage>
        <taxon>Bacteria</taxon>
        <taxon>Bacillati</taxon>
        <taxon>Actinomycetota</taxon>
        <taxon>Actinomycetes</taxon>
        <taxon>Micrococcales</taxon>
        <taxon>Intrasporangiaceae</taxon>
        <taxon>Knoellia</taxon>
    </lineage>
</organism>
<dbReference type="FunFam" id="3.20.20.100:FF:000002">
    <property type="entry name" value="2,5-diketo-D-gluconic acid reductase A"/>
    <property type="match status" value="1"/>
</dbReference>
<accession>A0A849HIH8</accession>
<dbReference type="GO" id="GO:0016616">
    <property type="term" value="F:oxidoreductase activity, acting on the CH-OH group of donors, NAD or NADP as acceptor"/>
    <property type="evidence" value="ECO:0007669"/>
    <property type="project" value="UniProtKB-ARBA"/>
</dbReference>
<sequence length="281" mass="31256">MTSVPNLKLRTDGDTIEIPQLGFGVWQVPEDQVVDAVTTALQTGYRSIDTAAAYGNEEGVGQALADSDVNRSDIFVTTKLWNTDQGREQTFAAFDTSMSKLGLDILDLYLIHWPVPKKDAYVETWRAMQELREQGRLKAIGVCNFRIEDLKRLRDETGEFPAINQIELHPYLQQAELRDFHEANGILTEAWSPLASGGDVLADEVIGRIAEKHGVTPAQAILRWQTQIGNVVIPKSVTPSRIEENFDIFGFELDGDDLREIAALDRGQRTGPDPAEFNMGA</sequence>
<comment type="similarity">
    <text evidence="1">Belongs to the aldo/keto reductase family.</text>
</comment>
<feature type="binding site" evidence="5">
    <location>
        <position position="112"/>
    </location>
    <ligand>
        <name>substrate</name>
    </ligand>
</feature>
<evidence type="ECO:0000256" key="2">
    <source>
        <dbReference type="ARBA" id="ARBA00022857"/>
    </source>
</evidence>
<evidence type="ECO:0000313" key="8">
    <source>
        <dbReference type="EMBL" id="NNM46453.1"/>
    </source>
</evidence>
<dbReference type="PRINTS" id="PR00069">
    <property type="entry name" value="ALDKETRDTASE"/>
</dbReference>
<evidence type="ECO:0000256" key="4">
    <source>
        <dbReference type="PIRSR" id="PIRSR000097-1"/>
    </source>
</evidence>
<evidence type="ECO:0000259" key="7">
    <source>
        <dbReference type="Pfam" id="PF00248"/>
    </source>
</evidence>
<dbReference type="PIRSF" id="PIRSF000097">
    <property type="entry name" value="AKR"/>
    <property type="match status" value="1"/>
</dbReference>
<dbReference type="InterPro" id="IPR020471">
    <property type="entry name" value="AKR"/>
</dbReference>
<proteinExistence type="inferred from homology"/>
<comment type="caution">
    <text evidence="8">The sequence shown here is derived from an EMBL/GenBank/DDBJ whole genome shotgun (WGS) entry which is preliminary data.</text>
</comment>
<keyword evidence="2" id="KW-0521">NADP</keyword>
<dbReference type="SUPFAM" id="SSF51430">
    <property type="entry name" value="NAD(P)-linked oxidoreductase"/>
    <property type="match status" value="1"/>
</dbReference>
<dbReference type="RefSeq" id="WP_171243556.1">
    <property type="nucleotide sequence ID" value="NZ_JABEPQ010000002.1"/>
</dbReference>
<dbReference type="Proteomes" id="UP000588586">
    <property type="component" value="Unassembled WGS sequence"/>
</dbReference>
<keyword evidence="3" id="KW-0560">Oxidoreductase</keyword>
<dbReference type="Gene3D" id="3.20.20.100">
    <property type="entry name" value="NADP-dependent oxidoreductase domain"/>
    <property type="match status" value="1"/>
</dbReference>
<dbReference type="PROSITE" id="PS00063">
    <property type="entry name" value="ALDOKETO_REDUCTASE_3"/>
    <property type="match status" value="1"/>
</dbReference>
<reference evidence="8 9" key="1">
    <citation type="submission" date="2020-04" db="EMBL/GenBank/DDBJ databases">
        <title>Knoellia sp. isolate from air conditioner.</title>
        <authorList>
            <person name="Chea S."/>
            <person name="Kim D.-U."/>
        </authorList>
    </citation>
    <scope>NUCLEOTIDE SEQUENCE [LARGE SCALE GENOMIC DNA]</scope>
    <source>
        <strain evidence="8 9">DB2414S</strain>
    </source>
</reference>
<evidence type="ECO:0000256" key="3">
    <source>
        <dbReference type="ARBA" id="ARBA00023002"/>
    </source>
</evidence>
<dbReference type="PANTHER" id="PTHR43827:SF3">
    <property type="entry name" value="NADP-DEPENDENT OXIDOREDUCTASE DOMAIN-CONTAINING PROTEIN"/>
    <property type="match status" value="1"/>
</dbReference>
<gene>
    <name evidence="8" type="ORF">HJG52_10600</name>
</gene>
<evidence type="ECO:0000313" key="9">
    <source>
        <dbReference type="Proteomes" id="UP000588586"/>
    </source>
</evidence>
<dbReference type="InterPro" id="IPR036812">
    <property type="entry name" value="NAD(P)_OxRdtase_dom_sf"/>
</dbReference>
<evidence type="ECO:0000256" key="5">
    <source>
        <dbReference type="PIRSR" id="PIRSR000097-2"/>
    </source>
</evidence>
<evidence type="ECO:0000256" key="1">
    <source>
        <dbReference type="ARBA" id="ARBA00007905"/>
    </source>
</evidence>
<dbReference type="PROSITE" id="PS00798">
    <property type="entry name" value="ALDOKETO_REDUCTASE_1"/>
    <property type="match status" value="1"/>
</dbReference>
<dbReference type="AlphaFoldDB" id="A0A849HIH8"/>